<dbReference type="EMBL" id="BQNB010020540">
    <property type="protein sequence ID" value="GJT97080.1"/>
    <property type="molecule type" value="Genomic_DNA"/>
</dbReference>
<comment type="caution">
    <text evidence="1">The sequence shown here is derived from an EMBL/GenBank/DDBJ whole genome shotgun (WGS) entry which is preliminary data.</text>
</comment>
<dbReference type="Proteomes" id="UP001151760">
    <property type="component" value="Unassembled WGS sequence"/>
</dbReference>
<evidence type="ECO:0000313" key="1">
    <source>
        <dbReference type="EMBL" id="GJT97080.1"/>
    </source>
</evidence>
<protein>
    <submittedName>
        <fullName evidence="1">Uncharacterized protein</fullName>
    </submittedName>
</protein>
<name>A0ABQ5IBM1_9ASTR</name>
<sequence length="81" mass="9729">MNTLNPTRRAQEKPILKRFKPYLDAQEGNRIYNFEERNQYSPPKPVPIEYDINNPDEDLPVKKLTIWYTLKKTYVELVQAF</sequence>
<reference evidence="1" key="1">
    <citation type="journal article" date="2022" name="Int. J. Mol. Sci.">
        <title>Draft Genome of Tanacetum Coccineum: Genomic Comparison of Closely Related Tanacetum-Family Plants.</title>
        <authorList>
            <person name="Yamashiro T."/>
            <person name="Shiraishi A."/>
            <person name="Nakayama K."/>
            <person name="Satake H."/>
        </authorList>
    </citation>
    <scope>NUCLEOTIDE SEQUENCE</scope>
</reference>
<proteinExistence type="predicted"/>
<gene>
    <name evidence="1" type="ORF">Tco_1092598</name>
</gene>
<accession>A0ABQ5IBM1</accession>
<evidence type="ECO:0000313" key="2">
    <source>
        <dbReference type="Proteomes" id="UP001151760"/>
    </source>
</evidence>
<reference evidence="1" key="2">
    <citation type="submission" date="2022-01" db="EMBL/GenBank/DDBJ databases">
        <authorList>
            <person name="Yamashiro T."/>
            <person name="Shiraishi A."/>
            <person name="Satake H."/>
            <person name="Nakayama K."/>
        </authorList>
    </citation>
    <scope>NUCLEOTIDE SEQUENCE</scope>
</reference>
<keyword evidence="2" id="KW-1185">Reference proteome</keyword>
<organism evidence="1 2">
    <name type="scientific">Tanacetum coccineum</name>
    <dbReference type="NCBI Taxonomy" id="301880"/>
    <lineage>
        <taxon>Eukaryota</taxon>
        <taxon>Viridiplantae</taxon>
        <taxon>Streptophyta</taxon>
        <taxon>Embryophyta</taxon>
        <taxon>Tracheophyta</taxon>
        <taxon>Spermatophyta</taxon>
        <taxon>Magnoliopsida</taxon>
        <taxon>eudicotyledons</taxon>
        <taxon>Gunneridae</taxon>
        <taxon>Pentapetalae</taxon>
        <taxon>asterids</taxon>
        <taxon>campanulids</taxon>
        <taxon>Asterales</taxon>
        <taxon>Asteraceae</taxon>
        <taxon>Asteroideae</taxon>
        <taxon>Anthemideae</taxon>
        <taxon>Anthemidinae</taxon>
        <taxon>Tanacetum</taxon>
    </lineage>
</organism>